<keyword evidence="4 8" id="KW-1003">Cell membrane</keyword>
<dbReference type="GO" id="GO:0005886">
    <property type="term" value="C:plasma membrane"/>
    <property type="evidence" value="ECO:0007669"/>
    <property type="project" value="UniProtKB-SubCell"/>
</dbReference>
<dbReference type="AlphaFoldDB" id="A0A5J5EAT1"/>
<feature type="transmembrane region" description="Helical" evidence="8">
    <location>
        <begin position="127"/>
        <end position="154"/>
    </location>
</feature>
<feature type="transmembrane region" description="Helical" evidence="8">
    <location>
        <begin position="39"/>
        <end position="61"/>
    </location>
</feature>
<gene>
    <name evidence="9" type="ORF">EMO92_01040</name>
</gene>
<keyword evidence="3" id="KW-0813">Transport</keyword>
<evidence type="ECO:0000256" key="4">
    <source>
        <dbReference type="ARBA" id="ARBA00022475"/>
    </source>
</evidence>
<comment type="caution">
    <text evidence="9">The sequence shown here is derived from an EMBL/GenBank/DDBJ whole genome shotgun (WGS) entry which is preliminary data.</text>
</comment>
<dbReference type="Pfam" id="PF01925">
    <property type="entry name" value="TauE"/>
    <property type="match status" value="1"/>
</dbReference>
<evidence type="ECO:0000256" key="1">
    <source>
        <dbReference type="ARBA" id="ARBA00004651"/>
    </source>
</evidence>
<dbReference type="InterPro" id="IPR002781">
    <property type="entry name" value="TM_pro_TauE-like"/>
</dbReference>
<feature type="transmembrane region" description="Helical" evidence="8">
    <location>
        <begin position="166"/>
        <end position="186"/>
    </location>
</feature>
<proteinExistence type="inferred from homology"/>
<name>A0A5J5EAT1_9BIFI</name>
<evidence type="ECO:0000313" key="10">
    <source>
        <dbReference type="Proteomes" id="UP000326251"/>
    </source>
</evidence>
<keyword evidence="7 8" id="KW-0472">Membrane</keyword>
<dbReference type="EMBL" id="RZUG01000001">
    <property type="protein sequence ID" value="KAA8826797.1"/>
    <property type="molecule type" value="Genomic_DNA"/>
</dbReference>
<evidence type="ECO:0000256" key="2">
    <source>
        <dbReference type="ARBA" id="ARBA00009142"/>
    </source>
</evidence>
<evidence type="ECO:0000256" key="7">
    <source>
        <dbReference type="ARBA" id="ARBA00023136"/>
    </source>
</evidence>
<feature type="transmembrane region" description="Helical" evidence="8">
    <location>
        <begin position="73"/>
        <end position="95"/>
    </location>
</feature>
<dbReference type="Proteomes" id="UP000326251">
    <property type="component" value="Unassembled WGS sequence"/>
</dbReference>
<feature type="transmembrane region" description="Helical" evidence="8">
    <location>
        <begin position="192"/>
        <end position="210"/>
    </location>
</feature>
<dbReference type="RefSeq" id="WP_150335045.1">
    <property type="nucleotide sequence ID" value="NZ_RZUG01000001.1"/>
</dbReference>
<protein>
    <recommendedName>
        <fullName evidence="8">Probable membrane transporter protein</fullName>
    </recommendedName>
</protein>
<evidence type="ECO:0000256" key="3">
    <source>
        <dbReference type="ARBA" id="ARBA00022448"/>
    </source>
</evidence>
<reference evidence="9 10" key="1">
    <citation type="journal article" date="2019" name="Syst. Appl. Microbiol.">
        <title>Characterization of Bifidobacterium species in feaces of the Egyptian fruit bat: Description of B. vespertilionis sp. nov. and B. rousetti sp. nov.</title>
        <authorList>
            <person name="Modesto M."/>
            <person name="Satti M."/>
            <person name="Watanabe K."/>
            <person name="Puglisi E."/>
            <person name="Morelli L."/>
            <person name="Huang C.-H."/>
            <person name="Liou J.-S."/>
            <person name="Miyashita M."/>
            <person name="Tamura T."/>
            <person name="Saito S."/>
            <person name="Mori K."/>
            <person name="Huang L."/>
            <person name="Sciavilla P."/>
            <person name="Sandri C."/>
            <person name="Spiezio C."/>
            <person name="Vitali F."/>
            <person name="Cavalieri D."/>
            <person name="Perpetuini G."/>
            <person name="Tofalo R."/>
            <person name="Bonetti A."/>
            <person name="Arita M."/>
            <person name="Mattarelli P."/>
        </authorList>
    </citation>
    <scope>NUCLEOTIDE SEQUENCE [LARGE SCALE GENOMIC DNA]</scope>
    <source>
        <strain evidence="9 10">RST19</strain>
    </source>
</reference>
<keyword evidence="6 8" id="KW-1133">Transmembrane helix</keyword>
<feature type="transmembrane region" description="Helical" evidence="8">
    <location>
        <begin position="222"/>
        <end position="239"/>
    </location>
</feature>
<evidence type="ECO:0000313" key="9">
    <source>
        <dbReference type="EMBL" id="KAA8826797.1"/>
    </source>
</evidence>
<comment type="similarity">
    <text evidence="2 8">Belongs to the 4-toluene sulfonate uptake permease (TSUP) (TC 2.A.102) family.</text>
</comment>
<evidence type="ECO:0000256" key="5">
    <source>
        <dbReference type="ARBA" id="ARBA00022692"/>
    </source>
</evidence>
<evidence type="ECO:0000256" key="8">
    <source>
        <dbReference type="RuleBase" id="RU363041"/>
    </source>
</evidence>
<sequence length="240" mass="25704">MMGENMRDVLFLVVLFAANVIQAITGFAGTVLAMPFSMLLLGIDTAKVVLNLTTLLACLWLGVQHRAHVRWRILGEMVGLMAIGMAAGVGLYAVLPLTSLQKAYGVFIIVIALKNLIWPSHGEPPHWLLVIIVLLAGVIHGMFISGGALLVIYAAVRLKDKDEFRATMACVWVALNSVLAVQQGVAGVLTPHALVLTAVSIPPLVVAIVFGNRLQKHVSQQAFLKLTYVLLVVSGASIVL</sequence>
<evidence type="ECO:0000256" key="6">
    <source>
        <dbReference type="ARBA" id="ARBA00022989"/>
    </source>
</evidence>
<organism evidence="9 10">
    <name type="scientific">Bifidobacterium reuteri</name>
    <dbReference type="NCBI Taxonomy" id="983706"/>
    <lineage>
        <taxon>Bacteria</taxon>
        <taxon>Bacillati</taxon>
        <taxon>Actinomycetota</taxon>
        <taxon>Actinomycetes</taxon>
        <taxon>Bifidobacteriales</taxon>
        <taxon>Bifidobacteriaceae</taxon>
        <taxon>Bifidobacterium</taxon>
    </lineage>
</organism>
<dbReference type="PANTHER" id="PTHR30269:SF37">
    <property type="entry name" value="MEMBRANE TRANSPORTER PROTEIN"/>
    <property type="match status" value="1"/>
</dbReference>
<comment type="subcellular location">
    <subcellularLocation>
        <location evidence="1 8">Cell membrane</location>
        <topology evidence="1 8">Multi-pass membrane protein</topology>
    </subcellularLocation>
</comment>
<accession>A0A5J5EAT1</accession>
<dbReference type="PANTHER" id="PTHR30269">
    <property type="entry name" value="TRANSMEMBRANE PROTEIN YFCA"/>
    <property type="match status" value="1"/>
</dbReference>
<keyword evidence="5 8" id="KW-0812">Transmembrane</keyword>
<dbReference type="InterPro" id="IPR052017">
    <property type="entry name" value="TSUP"/>
</dbReference>